<evidence type="ECO:0000313" key="1">
    <source>
        <dbReference type="EMBL" id="TBX89698.1"/>
    </source>
</evidence>
<gene>
    <name evidence="1" type="ORF">E0H31_22985</name>
</gene>
<protein>
    <submittedName>
        <fullName evidence="1">Uncharacterized protein</fullName>
    </submittedName>
</protein>
<dbReference type="Proteomes" id="UP000291866">
    <property type="component" value="Unassembled WGS sequence"/>
</dbReference>
<dbReference type="EMBL" id="SJLU01000012">
    <property type="protein sequence ID" value="TBX89698.1"/>
    <property type="molecule type" value="Genomic_DNA"/>
</dbReference>
<proteinExistence type="predicted"/>
<sequence>MKISLTILLPSLAATNCSTSDRFRTDPCCRRTKPIGKFDARCNAPKLGYKNFCPPPVIGGSS</sequence>
<reference evidence="1 2" key="1">
    <citation type="submission" date="2019-02" db="EMBL/GenBank/DDBJ databases">
        <title>The competitiveness to form nodules shapes the capacities of Rhizobium leguminosarum sv viciae communities to promote symbiosis with specific hosts.</title>
        <authorList>
            <person name="Boivin S."/>
            <person name="Lepetit M."/>
        </authorList>
    </citation>
    <scope>NUCLEOTIDE SEQUENCE [LARGE SCALE GENOMIC DNA]</scope>
    <source>
        <strain evidence="1 2">SPF4F3</strain>
    </source>
</reference>
<name>A0A8G2IXE3_RHILV</name>
<dbReference type="AlphaFoldDB" id="A0A8G2IXE3"/>
<evidence type="ECO:0000313" key="2">
    <source>
        <dbReference type="Proteomes" id="UP000291866"/>
    </source>
</evidence>
<accession>A0A8G2IXE3</accession>
<organism evidence="1 2">
    <name type="scientific">Rhizobium leguminosarum bv. viciae</name>
    <dbReference type="NCBI Taxonomy" id="387"/>
    <lineage>
        <taxon>Bacteria</taxon>
        <taxon>Pseudomonadati</taxon>
        <taxon>Pseudomonadota</taxon>
        <taxon>Alphaproteobacteria</taxon>
        <taxon>Hyphomicrobiales</taxon>
        <taxon>Rhizobiaceae</taxon>
        <taxon>Rhizobium/Agrobacterium group</taxon>
        <taxon>Rhizobium</taxon>
    </lineage>
</organism>
<comment type="caution">
    <text evidence="1">The sequence shown here is derived from an EMBL/GenBank/DDBJ whole genome shotgun (WGS) entry which is preliminary data.</text>
</comment>